<comment type="caution">
    <text evidence="1">The sequence shown here is derived from an EMBL/GenBank/DDBJ whole genome shotgun (WGS) entry which is preliminary data.</text>
</comment>
<dbReference type="PROSITE" id="PS51257">
    <property type="entry name" value="PROKAR_LIPOPROTEIN"/>
    <property type="match status" value="1"/>
</dbReference>
<evidence type="ECO:0000313" key="1">
    <source>
        <dbReference type="EMBL" id="OZM57111.1"/>
    </source>
</evidence>
<accession>A0A263BTP8</accession>
<reference evidence="1 2" key="2">
    <citation type="submission" date="2017-09" db="EMBL/GenBank/DDBJ databases">
        <title>Bacillus patelloidae sp. nov., isolated from the intestinal tract of a marine limpet.</title>
        <authorList>
            <person name="Liu R."/>
            <person name="Dong C."/>
            <person name="Shao Z."/>
        </authorList>
    </citation>
    <scope>NUCLEOTIDE SEQUENCE [LARGE SCALE GENOMIC DNA]</scope>
    <source>
        <strain evidence="1 2">SA5d-4</strain>
    </source>
</reference>
<reference evidence="2" key="1">
    <citation type="submission" date="2017-08" db="EMBL/GenBank/DDBJ databases">
        <authorList>
            <person name="Huang Z."/>
        </authorList>
    </citation>
    <scope>NUCLEOTIDE SEQUENCE [LARGE SCALE GENOMIC DNA]</scope>
    <source>
        <strain evidence="2">SA5d-4</strain>
    </source>
</reference>
<dbReference type="SUPFAM" id="SSF54427">
    <property type="entry name" value="NTF2-like"/>
    <property type="match status" value="1"/>
</dbReference>
<name>A0A263BTP8_9BACI</name>
<evidence type="ECO:0000313" key="2">
    <source>
        <dbReference type="Proteomes" id="UP000217083"/>
    </source>
</evidence>
<dbReference type="Proteomes" id="UP000217083">
    <property type="component" value="Unassembled WGS sequence"/>
</dbReference>
<dbReference type="EMBL" id="NPIA01000003">
    <property type="protein sequence ID" value="OZM57111.1"/>
    <property type="molecule type" value="Genomic_DNA"/>
</dbReference>
<proteinExistence type="predicted"/>
<organism evidence="1 2">
    <name type="scientific">Lottiidibacillus patelloidae</name>
    <dbReference type="NCBI Taxonomy" id="2670334"/>
    <lineage>
        <taxon>Bacteria</taxon>
        <taxon>Bacillati</taxon>
        <taxon>Bacillota</taxon>
        <taxon>Bacilli</taxon>
        <taxon>Bacillales</taxon>
        <taxon>Bacillaceae</taxon>
        <taxon>Lottiidibacillus</taxon>
    </lineage>
</organism>
<keyword evidence="2" id="KW-1185">Reference proteome</keyword>
<dbReference type="InterPro" id="IPR032710">
    <property type="entry name" value="NTF2-like_dom_sf"/>
</dbReference>
<gene>
    <name evidence="1" type="ORF">CIB95_06480</name>
</gene>
<dbReference type="Gene3D" id="3.10.450.50">
    <property type="match status" value="1"/>
</dbReference>
<dbReference type="AlphaFoldDB" id="A0A263BTP8"/>
<dbReference type="RefSeq" id="WP_094923478.1">
    <property type="nucleotide sequence ID" value="NZ_NPIA01000003.1"/>
</dbReference>
<sequence>MKKLVLPAIITGLFLVSGCGQTIEEEAKDTVETYMEAVEKEELETVIEMLAKDHQYEMPDLAFEMLFDSYDLDYEIEKMTVVSADENKVVIEVIQTNKIINVTGQEFLKDSRVTATHTLVKEDGDLKFLSTEYSNAEELK</sequence>
<protein>
    <submittedName>
        <fullName evidence="1">Uncharacterized protein</fullName>
    </submittedName>
</protein>